<evidence type="ECO:0000313" key="12">
    <source>
        <dbReference type="Ensembl" id="ENSEEEP00000058410.1"/>
    </source>
</evidence>
<evidence type="ECO:0000256" key="7">
    <source>
        <dbReference type="ARBA" id="ARBA00023034"/>
    </source>
</evidence>
<dbReference type="Gene3D" id="3.90.550.10">
    <property type="entry name" value="Spore Coat Polysaccharide Biosynthesis Protein SpsA, Chain A"/>
    <property type="match status" value="1"/>
</dbReference>
<evidence type="ECO:0000256" key="10">
    <source>
        <dbReference type="SAM" id="MobiDB-lite"/>
    </source>
</evidence>
<dbReference type="Pfam" id="PF05679">
    <property type="entry name" value="CHGN"/>
    <property type="match status" value="1"/>
</dbReference>
<evidence type="ECO:0000256" key="1">
    <source>
        <dbReference type="ARBA" id="ARBA00004447"/>
    </source>
</evidence>
<dbReference type="Proteomes" id="UP000314983">
    <property type="component" value="Chromosome 4"/>
</dbReference>
<organism evidence="12 13">
    <name type="scientific">Electrophorus electricus</name>
    <name type="common">Electric eel</name>
    <name type="synonym">Gymnotus electricus</name>
    <dbReference type="NCBI Taxonomy" id="8005"/>
    <lineage>
        <taxon>Eukaryota</taxon>
        <taxon>Metazoa</taxon>
        <taxon>Chordata</taxon>
        <taxon>Craniata</taxon>
        <taxon>Vertebrata</taxon>
        <taxon>Euteleostomi</taxon>
        <taxon>Actinopterygii</taxon>
        <taxon>Neopterygii</taxon>
        <taxon>Teleostei</taxon>
        <taxon>Ostariophysi</taxon>
        <taxon>Gymnotiformes</taxon>
        <taxon>Gymnotoidei</taxon>
        <taxon>Gymnotidae</taxon>
        <taxon>Electrophorus</taxon>
    </lineage>
</organism>
<reference evidence="12" key="2">
    <citation type="submission" date="2025-08" db="UniProtKB">
        <authorList>
            <consortium name="Ensembl"/>
        </authorList>
    </citation>
    <scope>IDENTIFICATION</scope>
</reference>
<evidence type="ECO:0000256" key="9">
    <source>
        <dbReference type="RuleBase" id="RU364016"/>
    </source>
</evidence>
<keyword evidence="8" id="KW-0472">Membrane</keyword>
<dbReference type="InterPro" id="IPR011658">
    <property type="entry name" value="PA14_dom"/>
</dbReference>
<dbReference type="PANTHER" id="PTHR12369:SF15">
    <property type="entry name" value="BETA-1,4-N-ACETYLGALACTOSAMINYLTRANSFERASE 3"/>
    <property type="match status" value="1"/>
</dbReference>
<dbReference type="GO" id="GO:0032580">
    <property type="term" value="C:Golgi cisterna membrane"/>
    <property type="evidence" value="ECO:0007669"/>
    <property type="project" value="UniProtKB-SubCell"/>
</dbReference>
<evidence type="ECO:0000256" key="8">
    <source>
        <dbReference type="ARBA" id="ARBA00023136"/>
    </source>
</evidence>
<feature type="region of interest" description="Disordered" evidence="10">
    <location>
        <begin position="418"/>
        <end position="472"/>
    </location>
</feature>
<comment type="function">
    <text evidence="9">Transfers N-acetylgalactosamine (GalNAc) from UDP-GalNAc to N-acetylglucosamine-beta-benzyl with a beta-1,4-linkage to form N,N'-diacetyllactosediamine, GalNAc-beta-1,4-GlcNAc structures in N-linked glycans and probably O-linked glycans.</text>
</comment>
<evidence type="ECO:0000256" key="2">
    <source>
        <dbReference type="ARBA" id="ARBA00009239"/>
    </source>
</evidence>
<dbReference type="InterPro" id="IPR029044">
    <property type="entry name" value="Nucleotide-diphossugar_trans"/>
</dbReference>
<keyword evidence="7 9" id="KW-0333">Golgi apparatus</keyword>
<keyword evidence="3 9" id="KW-0808">Transferase</keyword>
<comment type="subcellular location">
    <subcellularLocation>
        <location evidence="1 9">Golgi apparatus</location>
        <location evidence="1 9">Golgi stack membrane</location>
        <topology evidence="1 9">Single-pass type II membrane protein</topology>
    </subcellularLocation>
</comment>
<dbReference type="InterPro" id="IPR051227">
    <property type="entry name" value="CS_glycosyltransferase"/>
</dbReference>
<dbReference type="AlphaFoldDB" id="A0AAY5ENB0"/>
<proteinExistence type="inferred from homology"/>
<keyword evidence="6" id="KW-1133">Transmembrane helix</keyword>
<feature type="compositionally biased region" description="Basic and acidic residues" evidence="10">
    <location>
        <begin position="437"/>
        <end position="472"/>
    </location>
</feature>
<name>A0AAY5ENB0_ELEEL</name>
<comment type="catalytic activity">
    <reaction evidence="9">
        <text>an N-acetyl-beta-D-glucosaminyl derivative + UDP-N-acetyl-alpha-D-galactosamine = an N-acetyl-beta-D-galactosaminyl-(1-&gt;4)-N-acetyl-beta-D-glucosaminyl derivative + UDP + H(+)</text>
        <dbReference type="Rhea" id="RHEA:20493"/>
        <dbReference type="ChEBI" id="CHEBI:15378"/>
        <dbReference type="ChEBI" id="CHEBI:58223"/>
        <dbReference type="ChEBI" id="CHEBI:61631"/>
        <dbReference type="ChEBI" id="CHEBI:67138"/>
        <dbReference type="ChEBI" id="CHEBI:138027"/>
        <dbReference type="EC" id="2.4.1.244"/>
    </reaction>
</comment>
<accession>A0AAY5ENB0</accession>
<evidence type="ECO:0000313" key="13">
    <source>
        <dbReference type="Proteomes" id="UP000314983"/>
    </source>
</evidence>
<dbReference type="PANTHER" id="PTHR12369">
    <property type="entry name" value="CHONDROITIN SYNTHASE"/>
    <property type="match status" value="1"/>
</dbReference>
<feature type="domain" description="PA14" evidence="11">
    <location>
        <begin position="30"/>
        <end position="194"/>
    </location>
</feature>
<dbReference type="PROSITE" id="PS51820">
    <property type="entry name" value="PA14"/>
    <property type="match status" value="1"/>
</dbReference>
<sequence>LNSVCVCQSFTETVAPKTTARTTPGHPNTSPSPGSQVNLHVFEDWCGGSIAKLRANLHYPLYAHSRSTLKKLAVSPMWINYGLRIFGYIHPYADGEFLFAVASNDNCELWLSMDESPDNLQICAFVGKSGKEWTAPGEYMKYSSQISQPLLLQQQKRYYFELIHKQNAEGTDHVEVTWRLNKAGTKFEIIDSESLSLYTNESLLKMNDVSHIPQTAASHVVLPGATGPYPAHGAEMLKEDSRDTFYQIPLLDGTYLLGVLPECAYKPSYIIKDFPLLRYQGLQFVRLSYIYPNDYTRLTHMESDNTCFYQMRGLYLQRGQPGYAEYYNDYMMQEPRRLLSSSQTTGKSRSRRRRKLQEKVTGLELESKPLTPTAELPAGNFREMQGIAGKSADSAGTLDRVKREPVVSAELGHFTNRTVHGDLRKKDKMKNLPALSDSRDKPNAEEEGPKKEQETEMDKDIDERKWRLSKDKGEDDTIDQWAHYEESDADEDVGWVAVDPEVNWAQTFKVSHHDFQTLRSDWIDLNCNVSGNLLIEETEAIAVVEAFMKKLNQKYPKKFTLQRIVNVEKRADIIRGSRYLLELDLLYKAHRRLRLAHYIYVLDKTFVKRPILSPPESSHKGSMLLCSPRGFQWNPGATVHFIVPVKNQARWVQQFIVDMEELYQVTGDENFNIILADYSSTDMDIEQALKKSHLPKSQYIRLHGNFQRSAGLQAGIDLISDEHSILFLCDLHLRFPRGFIDTVRRHCVERHMAFAPIVMRLNCGATPQEPDGYWEVNGFGLLGIYKSDLDSIGGMNTREFTDRWGGEDWELLDRILQAGLEVERIYIRNFFHHYHSKRGMWNRKTIRSK</sequence>
<dbReference type="EC" id="2.4.1.244" evidence="9"/>
<comment type="similarity">
    <text evidence="2 9">Belongs to the chondroitin N-acetylgalactosaminyltransferase family.</text>
</comment>
<dbReference type="GO" id="GO:0033842">
    <property type="term" value="F:N-acetyl-beta-glucosaminyl-derivative 4-beta-N-acetylgalactosaminyltransferase activity"/>
    <property type="evidence" value="ECO:0007669"/>
    <property type="project" value="UniProtKB-EC"/>
</dbReference>
<keyword evidence="13" id="KW-1185">Reference proteome</keyword>
<evidence type="ECO:0000259" key="11">
    <source>
        <dbReference type="PROSITE" id="PS51820"/>
    </source>
</evidence>
<feature type="region of interest" description="Disordered" evidence="10">
    <location>
        <begin position="337"/>
        <end position="379"/>
    </location>
</feature>
<dbReference type="GeneTree" id="ENSGT01050000244857"/>
<dbReference type="SUPFAM" id="SSF53448">
    <property type="entry name" value="Nucleotide-diphospho-sugar transferases"/>
    <property type="match status" value="1"/>
</dbReference>
<gene>
    <name evidence="12" type="primary">b4galnt3b</name>
</gene>
<reference evidence="12 13" key="1">
    <citation type="submission" date="2020-05" db="EMBL/GenBank/DDBJ databases">
        <title>Electrophorus electricus (electric eel) genome, fEleEle1, primary haplotype.</title>
        <authorList>
            <person name="Myers G."/>
            <person name="Meyer A."/>
            <person name="Fedrigo O."/>
            <person name="Formenti G."/>
            <person name="Rhie A."/>
            <person name="Tracey A."/>
            <person name="Sims Y."/>
            <person name="Jarvis E.D."/>
        </authorList>
    </citation>
    <scope>NUCLEOTIDE SEQUENCE [LARGE SCALE GENOMIC DNA]</scope>
</reference>
<evidence type="ECO:0000256" key="4">
    <source>
        <dbReference type="ARBA" id="ARBA00022692"/>
    </source>
</evidence>
<evidence type="ECO:0000256" key="6">
    <source>
        <dbReference type="ARBA" id="ARBA00022989"/>
    </source>
</evidence>
<keyword evidence="4" id="KW-0812">Transmembrane</keyword>
<keyword evidence="5 9" id="KW-0735">Signal-anchor</keyword>
<dbReference type="SMART" id="SM00758">
    <property type="entry name" value="PA14"/>
    <property type="match status" value="1"/>
</dbReference>
<dbReference type="InterPro" id="IPR008428">
    <property type="entry name" value="Chond_GalNAc"/>
</dbReference>
<evidence type="ECO:0000256" key="3">
    <source>
        <dbReference type="ARBA" id="ARBA00022679"/>
    </source>
</evidence>
<dbReference type="Ensembl" id="ENSEEET00000061361.1">
    <property type="protein sequence ID" value="ENSEEEP00000058410.1"/>
    <property type="gene ID" value="ENSEEEG00000015598.2"/>
</dbReference>
<reference evidence="12" key="3">
    <citation type="submission" date="2025-09" db="UniProtKB">
        <authorList>
            <consortium name="Ensembl"/>
        </authorList>
    </citation>
    <scope>IDENTIFICATION</scope>
</reference>
<dbReference type="InterPro" id="IPR037524">
    <property type="entry name" value="PA14/GLEYA"/>
</dbReference>
<protein>
    <recommendedName>
        <fullName evidence="9">Beta-1,4-N-acetylgalactosaminyltransferase</fullName>
        <ecNumber evidence="9">2.4.1.244</ecNumber>
    </recommendedName>
</protein>
<evidence type="ECO:0000256" key="5">
    <source>
        <dbReference type="ARBA" id="ARBA00022968"/>
    </source>
</evidence>